<evidence type="ECO:0000313" key="4">
    <source>
        <dbReference type="EMBL" id="GAA1679652.1"/>
    </source>
</evidence>
<dbReference type="EMBL" id="BAAANY010000009">
    <property type="protein sequence ID" value="GAA1679652.1"/>
    <property type="molecule type" value="Genomic_DNA"/>
</dbReference>
<dbReference type="Proteomes" id="UP001500618">
    <property type="component" value="Unassembled WGS sequence"/>
</dbReference>
<comment type="caution">
    <text evidence="4">The sequence shown here is derived from an EMBL/GenBank/DDBJ whole genome shotgun (WGS) entry which is preliminary data.</text>
</comment>
<reference evidence="5" key="1">
    <citation type="journal article" date="2019" name="Int. J. Syst. Evol. Microbiol.">
        <title>The Global Catalogue of Microorganisms (GCM) 10K type strain sequencing project: providing services to taxonomists for standard genome sequencing and annotation.</title>
        <authorList>
            <consortium name="The Broad Institute Genomics Platform"/>
            <consortium name="The Broad Institute Genome Sequencing Center for Infectious Disease"/>
            <person name="Wu L."/>
            <person name="Ma J."/>
        </authorList>
    </citation>
    <scope>NUCLEOTIDE SEQUENCE [LARGE SCALE GENOMIC DNA]</scope>
    <source>
        <strain evidence="5">JCM 14718</strain>
    </source>
</reference>
<keyword evidence="5" id="KW-1185">Reference proteome</keyword>
<evidence type="ECO:0000256" key="1">
    <source>
        <dbReference type="ARBA" id="ARBA00006484"/>
    </source>
</evidence>
<dbReference type="PRINTS" id="PR00080">
    <property type="entry name" value="SDRFAMILY"/>
</dbReference>
<protein>
    <submittedName>
        <fullName evidence="4">SDR family oxidoreductase</fullName>
    </submittedName>
</protein>
<dbReference type="InterPro" id="IPR036291">
    <property type="entry name" value="NAD(P)-bd_dom_sf"/>
</dbReference>
<dbReference type="PANTHER" id="PTHR44196">
    <property type="entry name" value="DEHYDROGENASE/REDUCTASE SDR FAMILY MEMBER 7B"/>
    <property type="match status" value="1"/>
</dbReference>
<sequence>MIFSPRPEFALLGRVPQAAITQTYRPATVVGMTQTALVTGATAGIGAAFARALAARGHDLVLVARDRMRLEKLATDLRGAYGSTASVLPADLTQDTGCAAVEQRLSDVDNPIGLLVNNAGIGLARAFLKNSLDDELRQLDLNVRAVLRLTHAALPPMVARGNGSVINVSSVAGFGTTAPGSTYGATKSWVTAFSESVQLSVRNSGVRVMALCPGLVRTEFHERAGLDVGDRRGAMWLDADALVATALDDLRRGRTVSVPTVRYKAIAGLLRHLPRPVINAAMIRSTRVRK</sequence>
<dbReference type="PIRSF" id="PIRSF000126">
    <property type="entry name" value="11-beta-HSD1"/>
    <property type="match status" value="1"/>
</dbReference>
<dbReference type="Pfam" id="PF00106">
    <property type="entry name" value="adh_short"/>
    <property type="match status" value="1"/>
</dbReference>
<keyword evidence="2" id="KW-0560">Oxidoreductase</keyword>
<evidence type="ECO:0000313" key="5">
    <source>
        <dbReference type="Proteomes" id="UP001500618"/>
    </source>
</evidence>
<accession>A0ABP4SZB5</accession>
<dbReference type="PANTHER" id="PTHR44196:SF2">
    <property type="entry name" value="SHORT-CHAIN DEHYDROGENASE-RELATED"/>
    <property type="match status" value="1"/>
</dbReference>
<evidence type="ECO:0000256" key="3">
    <source>
        <dbReference type="RuleBase" id="RU000363"/>
    </source>
</evidence>
<comment type="similarity">
    <text evidence="1 3">Belongs to the short-chain dehydrogenases/reductases (SDR) family.</text>
</comment>
<proteinExistence type="inferred from homology"/>
<dbReference type="SUPFAM" id="SSF51735">
    <property type="entry name" value="NAD(P)-binding Rossmann-fold domains"/>
    <property type="match status" value="1"/>
</dbReference>
<name>A0ABP4SZB5_9ACTN</name>
<organism evidence="4 5">
    <name type="scientific">Fodinicola feengrottensis</name>
    <dbReference type="NCBI Taxonomy" id="435914"/>
    <lineage>
        <taxon>Bacteria</taxon>
        <taxon>Bacillati</taxon>
        <taxon>Actinomycetota</taxon>
        <taxon>Actinomycetes</taxon>
        <taxon>Mycobacteriales</taxon>
        <taxon>Fodinicola</taxon>
    </lineage>
</organism>
<evidence type="ECO:0000256" key="2">
    <source>
        <dbReference type="ARBA" id="ARBA00023002"/>
    </source>
</evidence>
<dbReference type="PRINTS" id="PR00081">
    <property type="entry name" value="GDHRDH"/>
</dbReference>
<dbReference type="InterPro" id="IPR002347">
    <property type="entry name" value="SDR_fam"/>
</dbReference>
<dbReference type="Gene3D" id="3.40.50.720">
    <property type="entry name" value="NAD(P)-binding Rossmann-like Domain"/>
    <property type="match status" value="1"/>
</dbReference>
<gene>
    <name evidence="4" type="ORF">GCM10009765_31080</name>
</gene>